<dbReference type="PROSITE" id="PS51257">
    <property type="entry name" value="PROKAR_LIPOPROTEIN"/>
    <property type="match status" value="1"/>
</dbReference>
<reference evidence="2 3" key="1">
    <citation type="submission" date="2018-06" db="EMBL/GenBank/DDBJ databases">
        <title>Complete Genome Sequence of Desulfobacter hydrogenophilus (DSM3380).</title>
        <authorList>
            <person name="Marietou A."/>
            <person name="Schreiber L."/>
            <person name="Marshall I."/>
            <person name="Jorgensen B."/>
        </authorList>
    </citation>
    <scope>NUCLEOTIDE SEQUENCE [LARGE SCALE GENOMIC DNA]</scope>
    <source>
        <strain evidence="2 3">DSM 3380</strain>
    </source>
</reference>
<accession>A0A328FAI3</accession>
<dbReference type="EMBL" id="QLNI01000040">
    <property type="protein sequence ID" value="RAM00700.1"/>
    <property type="molecule type" value="Genomic_DNA"/>
</dbReference>
<reference evidence="1 4" key="2">
    <citation type="submission" date="2019-02" db="EMBL/GenBank/DDBJ databases">
        <title>Complete genome sequence of Desulfobacter hydrogenophilus AcRS1.</title>
        <authorList>
            <person name="Marietou A."/>
            <person name="Lund M.B."/>
            <person name="Marshall I.P.G."/>
            <person name="Schreiber L."/>
            <person name="Jorgensen B."/>
        </authorList>
    </citation>
    <scope>NUCLEOTIDE SEQUENCE [LARGE SCALE GENOMIC DNA]</scope>
    <source>
        <strain evidence="1 4">AcRS1</strain>
        <plasmid evidence="1 4">unnamed1</plasmid>
    </source>
</reference>
<keyword evidence="1" id="KW-0614">Plasmid</keyword>
<evidence type="ECO:0000313" key="4">
    <source>
        <dbReference type="Proteomes" id="UP000293902"/>
    </source>
</evidence>
<proteinExistence type="predicted"/>
<organism evidence="2 3">
    <name type="scientific">Desulfobacter hydrogenophilus</name>
    <dbReference type="NCBI Taxonomy" id="2291"/>
    <lineage>
        <taxon>Bacteria</taxon>
        <taxon>Pseudomonadati</taxon>
        <taxon>Thermodesulfobacteriota</taxon>
        <taxon>Desulfobacteria</taxon>
        <taxon>Desulfobacterales</taxon>
        <taxon>Desulfobacteraceae</taxon>
        <taxon>Desulfobacter</taxon>
    </lineage>
</organism>
<sequence>MILKSKQLKAMNIILYLIFTSCILLTIAGCGTEMGKSFEYVFTGKTGTPPPRTIDATKAQFKNDKALIIGKSTALDIQNVMGSPTEIQKKSGKKIYVYLKSVETSGVSVDVGTNYIAKYTVSSNGRLASKDYKASPMNNPLLQ</sequence>
<dbReference type="RefSeq" id="WP_111959073.1">
    <property type="nucleotide sequence ID" value="NZ_CP036314.1"/>
</dbReference>
<geneLocation type="plasmid" evidence="1 4">
    <name>unnamed1</name>
</geneLocation>
<dbReference type="EMBL" id="CP036314">
    <property type="protein sequence ID" value="QBH15725.1"/>
    <property type="molecule type" value="Genomic_DNA"/>
</dbReference>
<dbReference type="AlphaFoldDB" id="A0A328FAI3"/>
<evidence type="ECO:0000313" key="2">
    <source>
        <dbReference type="EMBL" id="RAM00700.1"/>
    </source>
</evidence>
<evidence type="ECO:0000313" key="1">
    <source>
        <dbReference type="EMBL" id="QBH15725.1"/>
    </source>
</evidence>
<name>A0A328FAI3_9BACT</name>
<dbReference type="GeneID" id="39462801"/>
<gene>
    <name evidence="2" type="ORF">DO021_17655</name>
    <name evidence="1" type="ORF">EYB58_22910</name>
</gene>
<dbReference type="Proteomes" id="UP000248798">
    <property type="component" value="Unassembled WGS sequence"/>
</dbReference>
<evidence type="ECO:0000313" key="3">
    <source>
        <dbReference type="Proteomes" id="UP000248798"/>
    </source>
</evidence>
<keyword evidence="4" id="KW-1185">Reference proteome</keyword>
<protein>
    <submittedName>
        <fullName evidence="2">Uncharacterized protein</fullName>
    </submittedName>
</protein>
<dbReference type="Proteomes" id="UP000293902">
    <property type="component" value="Plasmid unnamed1"/>
</dbReference>